<reference evidence="9 10" key="1">
    <citation type="submission" date="2018-05" db="EMBL/GenBank/DDBJ databases">
        <title>Genomic Encyclopedia of Type Strains, Phase IV (KMG-IV): sequencing the most valuable type-strain genomes for metagenomic binning, comparative biology and taxonomic classification.</title>
        <authorList>
            <person name="Goeker M."/>
        </authorList>
    </citation>
    <scope>NUCLEOTIDE SEQUENCE [LARGE SCALE GENOMIC DNA]</scope>
    <source>
        <strain evidence="9 10">DSM 19579</strain>
    </source>
</reference>
<dbReference type="InterPro" id="IPR033887">
    <property type="entry name" value="PTS_IIA_man"/>
</dbReference>
<protein>
    <submittedName>
        <fullName evidence="9">PTS system ascorbate-specific IIA component</fullName>
    </submittedName>
</protein>
<dbReference type="InterPro" id="IPR036662">
    <property type="entry name" value="PTS_EIIA_man-typ_sf"/>
</dbReference>
<dbReference type="SUPFAM" id="SSF53062">
    <property type="entry name" value="PTS system fructose IIA component-like"/>
    <property type="match status" value="1"/>
</dbReference>
<keyword evidence="3" id="KW-0963">Cytoplasm</keyword>
<dbReference type="GO" id="GO:0016301">
    <property type="term" value="F:kinase activity"/>
    <property type="evidence" value="ECO:0007669"/>
    <property type="project" value="UniProtKB-KW"/>
</dbReference>
<proteinExistence type="predicted"/>
<comment type="caution">
    <text evidence="9">The sequence shown here is derived from an EMBL/GenBank/DDBJ whole genome shotgun (WGS) entry which is preliminary data.</text>
</comment>
<organism evidence="9 10">
    <name type="scientific">Mangrovibacter plantisponsor</name>
    <dbReference type="NCBI Taxonomy" id="451513"/>
    <lineage>
        <taxon>Bacteria</taxon>
        <taxon>Pseudomonadati</taxon>
        <taxon>Pseudomonadota</taxon>
        <taxon>Gammaproteobacteria</taxon>
        <taxon>Enterobacterales</taxon>
        <taxon>Enterobacteriaceae</taxon>
        <taxon>Mangrovibacter</taxon>
    </lineage>
</organism>
<keyword evidence="2" id="KW-0813">Transport</keyword>
<dbReference type="Gene3D" id="3.40.50.510">
    <property type="entry name" value="Phosphotransferase system, mannose-type IIA component"/>
    <property type="match status" value="1"/>
</dbReference>
<dbReference type="AlphaFoldDB" id="A0A317PZ08"/>
<gene>
    <name evidence="9" type="ORF">DES37_10664</name>
</gene>
<evidence type="ECO:0000256" key="1">
    <source>
        <dbReference type="ARBA" id="ARBA00004496"/>
    </source>
</evidence>
<accession>A0A317PZ08</accession>
<keyword evidence="5" id="KW-0808">Transferase</keyword>
<dbReference type="CDD" id="cd00006">
    <property type="entry name" value="PTS_IIA_man"/>
    <property type="match status" value="1"/>
</dbReference>
<dbReference type="Pfam" id="PF03610">
    <property type="entry name" value="EIIA-man"/>
    <property type="match status" value="1"/>
</dbReference>
<evidence type="ECO:0000256" key="5">
    <source>
        <dbReference type="ARBA" id="ARBA00022679"/>
    </source>
</evidence>
<dbReference type="InterPro" id="IPR004701">
    <property type="entry name" value="PTS_EIIA_man-typ"/>
</dbReference>
<name>A0A317PZ08_9ENTR</name>
<keyword evidence="7" id="KW-0418">Kinase</keyword>
<evidence type="ECO:0000256" key="3">
    <source>
        <dbReference type="ARBA" id="ARBA00022490"/>
    </source>
</evidence>
<dbReference type="PANTHER" id="PTHR33799">
    <property type="entry name" value="PTS PERMEASE-RELATED-RELATED"/>
    <property type="match status" value="1"/>
</dbReference>
<evidence type="ECO:0000313" key="10">
    <source>
        <dbReference type="Proteomes" id="UP000246744"/>
    </source>
</evidence>
<dbReference type="GO" id="GO:0016020">
    <property type="term" value="C:membrane"/>
    <property type="evidence" value="ECO:0007669"/>
    <property type="project" value="InterPro"/>
</dbReference>
<evidence type="ECO:0000313" key="9">
    <source>
        <dbReference type="EMBL" id="PWW08948.1"/>
    </source>
</evidence>
<keyword evidence="10" id="KW-1185">Reference proteome</keyword>
<dbReference type="PANTHER" id="PTHR33799:SF1">
    <property type="entry name" value="PTS SYSTEM MANNOSE-SPECIFIC EIIAB COMPONENT-RELATED"/>
    <property type="match status" value="1"/>
</dbReference>
<evidence type="ECO:0000256" key="7">
    <source>
        <dbReference type="ARBA" id="ARBA00022777"/>
    </source>
</evidence>
<evidence type="ECO:0000256" key="2">
    <source>
        <dbReference type="ARBA" id="ARBA00022448"/>
    </source>
</evidence>
<dbReference type="EMBL" id="QGTS01000006">
    <property type="protein sequence ID" value="PWW08948.1"/>
    <property type="molecule type" value="Genomic_DNA"/>
</dbReference>
<dbReference type="InterPro" id="IPR051471">
    <property type="entry name" value="Bacterial_PTS_sugar_comp"/>
</dbReference>
<evidence type="ECO:0000256" key="4">
    <source>
        <dbReference type="ARBA" id="ARBA00022597"/>
    </source>
</evidence>
<dbReference type="Proteomes" id="UP000246744">
    <property type="component" value="Unassembled WGS sequence"/>
</dbReference>
<feature type="domain" description="PTS EIIA type-4" evidence="8">
    <location>
        <begin position="2"/>
        <end position="125"/>
    </location>
</feature>
<evidence type="ECO:0000259" key="8">
    <source>
        <dbReference type="PROSITE" id="PS51096"/>
    </source>
</evidence>
<keyword evidence="6" id="KW-0598">Phosphotransferase system</keyword>
<dbReference type="GO" id="GO:0005737">
    <property type="term" value="C:cytoplasm"/>
    <property type="evidence" value="ECO:0007669"/>
    <property type="project" value="UniProtKB-SubCell"/>
</dbReference>
<comment type="subcellular location">
    <subcellularLocation>
        <location evidence="1">Cytoplasm</location>
    </subcellularLocation>
</comment>
<sequence length="147" mass="15966">MMLGWVIACHNNMALEIRDALEAQAGVLPQCCTVNFWPEMSNNMLSRAMCDALHNTDSGDGVIFLTDLPAAPPYRAAALLSHKHPGCEVICGISLALLQSMLPARETLTSEQFRQQIVAAGGDSVTSLWHQQQKNPPFVLIKPGSHS</sequence>
<dbReference type="GO" id="GO:0009401">
    <property type="term" value="P:phosphoenolpyruvate-dependent sugar phosphotransferase system"/>
    <property type="evidence" value="ECO:0007669"/>
    <property type="project" value="UniProtKB-KW"/>
</dbReference>
<evidence type="ECO:0000256" key="6">
    <source>
        <dbReference type="ARBA" id="ARBA00022683"/>
    </source>
</evidence>
<keyword evidence="4" id="KW-0762">Sugar transport</keyword>
<dbReference type="PROSITE" id="PS51096">
    <property type="entry name" value="PTS_EIIA_TYPE_4"/>
    <property type="match status" value="1"/>
</dbReference>